<reference evidence="2" key="1">
    <citation type="journal article" date="2014" name="Front. Microbiol.">
        <title>High frequency of phylogenetically diverse reductive dehalogenase-homologous genes in deep subseafloor sedimentary metagenomes.</title>
        <authorList>
            <person name="Kawai M."/>
            <person name="Futagami T."/>
            <person name="Toyoda A."/>
            <person name="Takaki Y."/>
            <person name="Nishi S."/>
            <person name="Hori S."/>
            <person name="Arai W."/>
            <person name="Tsubouchi T."/>
            <person name="Morono Y."/>
            <person name="Uchiyama I."/>
            <person name="Ito T."/>
            <person name="Fujiyama A."/>
            <person name="Inagaki F."/>
            <person name="Takami H."/>
        </authorList>
    </citation>
    <scope>NUCLEOTIDE SEQUENCE</scope>
    <source>
        <strain evidence="2">Expedition CK06-06</strain>
    </source>
</reference>
<organism evidence="2">
    <name type="scientific">marine sediment metagenome</name>
    <dbReference type="NCBI Taxonomy" id="412755"/>
    <lineage>
        <taxon>unclassified sequences</taxon>
        <taxon>metagenomes</taxon>
        <taxon>ecological metagenomes</taxon>
    </lineage>
</organism>
<dbReference type="EMBL" id="BARV01025701">
    <property type="protein sequence ID" value="GAI46119.1"/>
    <property type="molecule type" value="Genomic_DNA"/>
</dbReference>
<comment type="caution">
    <text evidence="2">The sequence shown here is derived from an EMBL/GenBank/DDBJ whole genome shotgun (WGS) entry which is preliminary data.</text>
</comment>
<dbReference type="SUPFAM" id="SSF53098">
    <property type="entry name" value="Ribonuclease H-like"/>
    <property type="match status" value="1"/>
</dbReference>
<evidence type="ECO:0000259" key="1">
    <source>
        <dbReference type="Pfam" id="PF13482"/>
    </source>
</evidence>
<feature type="non-terminal residue" evidence="2">
    <location>
        <position position="185"/>
    </location>
</feature>
<feature type="domain" description="YprB ribonuclease H-like" evidence="1">
    <location>
        <begin position="62"/>
        <end position="185"/>
    </location>
</feature>
<dbReference type="InterPro" id="IPR036397">
    <property type="entry name" value="RNaseH_sf"/>
</dbReference>
<sequence length="185" mass="21242">MIVIIILIYAGLGRIDKKDSKHKERHFQVQRGSESKTPINTDVYIPSTGTTVSHLTHTECCAYLDVETTSLDPSKGDLTVIGLYLEEGNEQRIVQLVGSEISSLRLIQIMKKVKVLYTYNGKRFDLPYIKAKLAVDLTKYCTHKDLMYECWRRNLYGGFKEVERKLGIKRKLSGMDGRIAVQLWR</sequence>
<dbReference type="InterPro" id="IPR038720">
    <property type="entry name" value="YprB_RNase_H-like_dom"/>
</dbReference>
<dbReference type="PANTHER" id="PTHR38462:SF1">
    <property type="entry name" value="YPRB RIBONUCLEASE H-LIKE DOMAIN-CONTAINING PROTEIN"/>
    <property type="match status" value="1"/>
</dbReference>
<dbReference type="Gene3D" id="3.30.420.10">
    <property type="entry name" value="Ribonuclease H-like superfamily/Ribonuclease H"/>
    <property type="match status" value="1"/>
</dbReference>
<dbReference type="PANTHER" id="PTHR38462">
    <property type="entry name" value="EXONUCLEASE-LIKE PROTEIN"/>
    <property type="match status" value="1"/>
</dbReference>
<proteinExistence type="predicted"/>
<dbReference type="InterPro" id="IPR012337">
    <property type="entry name" value="RNaseH-like_sf"/>
</dbReference>
<protein>
    <recommendedName>
        <fullName evidence="1">YprB ribonuclease H-like domain-containing protein</fullName>
    </recommendedName>
</protein>
<gene>
    <name evidence="2" type="ORF">S06H3_41660</name>
</gene>
<evidence type="ECO:0000313" key="2">
    <source>
        <dbReference type="EMBL" id="GAI46119.1"/>
    </source>
</evidence>
<dbReference type="GO" id="GO:0003676">
    <property type="term" value="F:nucleic acid binding"/>
    <property type="evidence" value="ECO:0007669"/>
    <property type="project" value="InterPro"/>
</dbReference>
<name>X1QS80_9ZZZZ</name>
<dbReference type="Pfam" id="PF13482">
    <property type="entry name" value="RNase_H_2"/>
    <property type="match status" value="1"/>
</dbReference>
<accession>X1QS80</accession>
<dbReference type="AlphaFoldDB" id="X1QS80"/>